<dbReference type="EMBL" id="LN614830">
    <property type="protein sequence ID" value="CEG60701.1"/>
    <property type="molecule type" value="Genomic_DNA"/>
</dbReference>
<organism evidence="1 3">
    <name type="scientific">Legionella micdadei</name>
    <name type="common">Tatlockia micdadei</name>
    <dbReference type="NCBI Taxonomy" id="451"/>
    <lineage>
        <taxon>Bacteria</taxon>
        <taxon>Pseudomonadati</taxon>
        <taxon>Pseudomonadota</taxon>
        <taxon>Gammaproteobacteria</taxon>
        <taxon>Legionellales</taxon>
        <taxon>Legionellaceae</taxon>
        <taxon>Legionella</taxon>
    </lineage>
</organism>
<evidence type="ECO:0000313" key="1">
    <source>
        <dbReference type="EMBL" id="CEG60701.1"/>
    </source>
</evidence>
<dbReference type="Proteomes" id="UP000182998">
    <property type="component" value="Unassembled WGS sequence"/>
</dbReference>
<dbReference type="EMBL" id="FMVN01000004">
    <property type="protein sequence ID" value="SCY10584.1"/>
    <property type="molecule type" value="Genomic_DNA"/>
</dbReference>
<proteinExistence type="predicted"/>
<keyword evidence="4" id="KW-1185">Reference proteome</keyword>
<evidence type="ECO:0000313" key="3">
    <source>
        <dbReference type="Proteomes" id="UP000032414"/>
    </source>
</evidence>
<protein>
    <submittedName>
        <fullName evidence="1">Uncharacterized protein</fullName>
    </submittedName>
</protein>
<name>A0A098GGT7_LEGMI</name>
<evidence type="ECO:0000313" key="2">
    <source>
        <dbReference type="EMBL" id="SCY10584.1"/>
    </source>
</evidence>
<reference evidence="1" key="2">
    <citation type="submission" date="2014-09" db="EMBL/GenBank/DDBJ databases">
        <authorList>
            <person name="GOMEZ-VALERO Laura"/>
        </authorList>
    </citation>
    <scope>NUCLEOTIDE SEQUENCE</scope>
    <source>
        <strain evidence="1">ATCC33218</strain>
    </source>
</reference>
<reference evidence="2 4" key="3">
    <citation type="submission" date="2016-10" db="EMBL/GenBank/DDBJ databases">
        <authorList>
            <person name="Varghese N."/>
            <person name="Submissions S."/>
        </authorList>
    </citation>
    <scope>NUCLEOTIDE SEQUENCE [LARGE SCALE GENOMIC DNA]</scope>
    <source>
        <strain evidence="2 4">ATCC 33218</strain>
    </source>
</reference>
<reference evidence="3" key="1">
    <citation type="submission" date="2014-09" db="EMBL/GenBank/DDBJ databases">
        <authorList>
            <person name="Gomez-Valero L."/>
        </authorList>
    </citation>
    <scope>NUCLEOTIDE SEQUENCE [LARGE SCALE GENOMIC DNA]</scope>
    <source>
        <strain evidence="3">ATCC33218</strain>
    </source>
</reference>
<dbReference type="KEGG" id="tmc:LMI_1394"/>
<dbReference type="Proteomes" id="UP000032414">
    <property type="component" value="Chromosome I"/>
</dbReference>
<sequence>MPNIAAIRWLTRGKKKPPVIQYMLLDDNLEYLIYPKEVVVTDLKTDIEDIFNAFHKYVSKNTSLEIHFKSINQSYGRHRKDSFQFHRLMKKMLTEKNLLRPNSRTAFLLNKDNLKLFKNALCLLDIDCKTKGYAFTTHLWAIALKATRSRVPLVIKKIWKARYGITRMTRQDLNKFVEFYTRVFI</sequence>
<dbReference type="RefSeq" id="WP_231852264.1">
    <property type="nucleotide sequence ID" value="NZ_CP020614.1"/>
</dbReference>
<dbReference type="PATRIC" id="fig|451.8.peg.2236"/>
<dbReference type="AlphaFoldDB" id="A0A098GGT7"/>
<accession>A0A098GGT7</accession>
<dbReference type="HOGENOM" id="CLU_1633341_0_0_6"/>
<evidence type="ECO:0000313" key="4">
    <source>
        <dbReference type="Proteomes" id="UP000182998"/>
    </source>
</evidence>
<gene>
    <name evidence="1" type="ORF">LMI_1394</name>
    <name evidence="2" type="ORF">SAMN02982997_00820</name>
</gene>